<dbReference type="Gene3D" id="3.30.70.120">
    <property type="match status" value="1"/>
</dbReference>
<dbReference type="Proteomes" id="UP000019482">
    <property type="component" value="Unassembled WGS sequence"/>
</dbReference>
<feature type="domain" description="DUF2179" evidence="7">
    <location>
        <begin position="221"/>
        <end position="275"/>
    </location>
</feature>
<keyword evidence="3 6" id="KW-0812">Transmembrane</keyword>
<feature type="transmembrane region" description="Helical" evidence="6">
    <location>
        <begin position="50"/>
        <end position="72"/>
    </location>
</feature>
<keyword evidence="2" id="KW-1003">Cell membrane</keyword>
<dbReference type="EMBL" id="CBXI010000044">
    <property type="protein sequence ID" value="CDL92903.1"/>
    <property type="molecule type" value="Genomic_DNA"/>
</dbReference>
<dbReference type="GeneID" id="29418885"/>
<feature type="transmembrane region" description="Helical" evidence="6">
    <location>
        <begin position="79"/>
        <end position="97"/>
    </location>
</feature>
<dbReference type="Pfam" id="PF10035">
    <property type="entry name" value="DUF2179"/>
    <property type="match status" value="1"/>
</dbReference>
<evidence type="ECO:0000256" key="1">
    <source>
        <dbReference type="ARBA" id="ARBA00004651"/>
    </source>
</evidence>
<dbReference type="AlphaFoldDB" id="W6N7Z8"/>
<evidence type="ECO:0000256" key="6">
    <source>
        <dbReference type="SAM" id="Phobius"/>
    </source>
</evidence>
<evidence type="ECO:0000256" key="5">
    <source>
        <dbReference type="ARBA" id="ARBA00023136"/>
    </source>
</evidence>
<dbReference type="InterPro" id="IPR015867">
    <property type="entry name" value="N-reg_PII/ATP_PRibTrfase_C"/>
</dbReference>
<feature type="transmembrane region" description="Helical" evidence="6">
    <location>
        <begin position="109"/>
        <end position="127"/>
    </location>
</feature>
<comment type="subcellular location">
    <subcellularLocation>
        <location evidence="1">Cell membrane</location>
        <topology evidence="1">Multi-pass membrane protein</topology>
    </subcellularLocation>
</comment>
<dbReference type="InterPro" id="IPR003740">
    <property type="entry name" value="YitT"/>
</dbReference>
<evidence type="ECO:0000256" key="2">
    <source>
        <dbReference type="ARBA" id="ARBA00022475"/>
    </source>
</evidence>
<dbReference type="CDD" id="cd16380">
    <property type="entry name" value="YitT_C"/>
    <property type="match status" value="1"/>
</dbReference>
<dbReference type="PANTHER" id="PTHR33545">
    <property type="entry name" value="UPF0750 MEMBRANE PROTEIN YITT-RELATED"/>
    <property type="match status" value="1"/>
</dbReference>
<proteinExistence type="predicted"/>
<evidence type="ECO:0000256" key="3">
    <source>
        <dbReference type="ARBA" id="ARBA00022692"/>
    </source>
</evidence>
<dbReference type="PANTHER" id="PTHR33545:SF9">
    <property type="entry name" value="UPF0750 MEMBRANE PROTEIN YITE"/>
    <property type="match status" value="1"/>
</dbReference>
<feature type="transmembrane region" description="Helical" evidence="6">
    <location>
        <begin position="148"/>
        <end position="170"/>
    </location>
</feature>
<name>W6N7Z8_CLOTY</name>
<sequence length="282" mass="30711">MIKNLKDIFMLLFGCLLVAFGTYFFLAPSHIAAGGISGAGIIVNTFFPNIPIGLFMICVEILLFIIGFIIIGPIFGGKTIFCSFSISLMILLMEKIYPTVKPFSSDTLMQLIFGVLICGAGMGIVFNKNASTGGTDIIAKIINKYTKISIGKCILIPDIVVAIAACAVLGIDKGMYAMLGILLNATIIDRVIINLNTYKQVAIISSNGKKIKDYIVEVLDRSATIYYAKGAYNNNNNEVITTILDRKQFLKLKEYIVKIDAKAFITVNEVNEVLGEGFSSII</sequence>
<accession>W6N7Z8</accession>
<evidence type="ECO:0000313" key="8">
    <source>
        <dbReference type="EMBL" id="CDL92903.1"/>
    </source>
</evidence>
<organism evidence="8 9">
    <name type="scientific">Clostridium tyrobutyricum DIVETGP</name>
    <dbReference type="NCBI Taxonomy" id="1408889"/>
    <lineage>
        <taxon>Bacteria</taxon>
        <taxon>Bacillati</taxon>
        <taxon>Bacillota</taxon>
        <taxon>Clostridia</taxon>
        <taxon>Eubacteriales</taxon>
        <taxon>Clostridiaceae</taxon>
        <taxon>Clostridium</taxon>
    </lineage>
</organism>
<feature type="transmembrane region" description="Helical" evidence="6">
    <location>
        <begin position="176"/>
        <end position="193"/>
    </location>
</feature>
<comment type="caution">
    <text evidence="8">The sequence shown here is derived from an EMBL/GenBank/DDBJ whole genome shotgun (WGS) entry which is preliminary data.</text>
</comment>
<keyword evidence="4 6" id="KW-1133">Transmembrane helix</keyword>
<dbReference type="GO" id="GO:0005886">
    <property type="term" value="C:plasma membrane"/>
    <property type="evidence" value="ECO:0007669"/>
    <property type="project" value="UniProtKB-SubCell"/>
</dbReference>
<evidence type="ECO:0000259" key="7">
    <source>
        <dbReference type="Pfam" id="PF10035"/>
    </source>
</evidence>
<protein>
    <submittedName>
        <fullName evidence="8">Membrane protein</fullName>
    </submittedName>
</protein>
<dbReference type="RefSeq" id="WP_017894946.1">
    <property type="nucleotide sequence ID" value="NZ_CBXI010000044.1"/>
</dbReference>
<dbReference type="Pfam" id="PF02588">
    <property type="entry name" value="YitT_membrane"/>
    <property type="match status" value="1"/>
</dbReference>
<dbReference type="OrthoDB" id="9779786at2"/>
<gene>
    <name evidence="8" type="ORF">CTDIVETGP_2973</name>
</gene>
<dbReference type="PIRSF" id="PIRSF006483">
    <property type="entry name" value="Membrane_protein_YitT"/>
    <property type="match status" value="1"/>
</dbReference>
<evidence type="ECO:0000313" key="9">
    <source>
        <dbReference type="Proteomes" id="UP000019482"/>
    </source>
</evidence>
<dbReference type="InterPro" id="IPR019264">
    <property type="entry name" value="DUF2179"/>
</dbReference>
<reference evidence="8 9" key="1">
    <citation type="journal article" date="2015" name="Genome Announc.">
        <title>Draft Genome Sequence of Clostridium tyrobutyricum Strain DIVETGP, Isolated from Cow's Milk for Grana Padano Production.</title>
        <authorList>
            <person name="Soggiu A."/>
            <person name="Piras C."/>
            <person name="Gaiarsa S."/>
            <person name="Sassera D."/>
            <person name="Roncada P."/>
            <person name="Bendixen E."/>
            <person name="Brasca M."/>
            <person name="Bonizzi L."/>
        </authorList>
    </citation>
    <scope>NUCLEOTIDE SEQUENCE [LARGE SCALE GENOMIC DNA]</scope>
    <source>
        <strain evidence="8 9">DIVETGP</strain>
    </source>
</reference>
<keyword evidence="5 6" id="KW-0472">Membrane</keyword>
<keyword evidence="9" id="KW-1185">Reference proteome</keyword>
<dbReference type="InterPro" id="IPR051461">
    <property type="entry name" value="UPF0750_membrane"/>
</dbReference>
<evidence type="ECO:0000256" key="4">
    <source>
        <dbReference type="ARBA" id="ARBA00022989"/>
    </source>
</evidence>